<feature type="disulfide bond" evidence="4">
    <location>
        <begin position="1138"/>
        <end position="1165"/>
    </location>
</feature>
<keyword evidence="4" id="KW-0768">Sushi</keyword>
<keyword evidence="7" id="KW-1185">Reference proteome</keyword>
<evidence type="ECO:0000256" key="3">
    <source>
        <dbReference type="ARBA" id="ARBA00023157"/>
    </source>
</evidence>
<dbReference type="SMART" id="SM00032">
    <property type="entry name" value="CCP"/>
    <property type="match status" value="21"/>
</dbReference>
<keyword evidence="1" id="KW-0732">Signal</keyword>
<feature type="domain" description="Sushi" evidence="5">
    <location>
        <begin position="235"/>
        <end position="296"/>
    </location>
</feature>
<evidence type="ECO:0000256" key="2">
    <source>
        <dbReference type="ARBA" id="ARBA00022737"/>
    </source>
</evidence>
<feature type="domain" description="Sushi" evidence="5">
    <location>
        <begin position="2"/>
        <end position="62"/>
    </location>
</feature>
<feature type="domain" description="Sushi" evidence="5">
    <location>
        <begin position="1108"/>
        <end position="1167"/>
    </location>
</feature>
<proteinExistence type="predicted"/>
<organism evidence="6 7">
    <name type="scientific">Pocillopora meandrina</name>
    <dbReference type="NCBI Taxonomy" id="46732"/>
    <lineage>
        <taxon>Eukaryota</taxon>
        <taxon>Metazoa</taxon>
        <taxon>Cnidaria</taxon>
        <taxon>Anthozoa</taxon>
        <taxon>Hexacorallia</taxon>
        <taxon>Scleractinia</taxon>
        <taxon>Astrocoeniina</taxon>
        <taxon>Pocilloporidae</taxon>
        <taxon>Pocillopora</taxon>
    </lineage>
</organism>
<reference evidence="6 7" key="1">
    <citation type="submission" date="2022-05" db="EMBL/GenBank/DDBJ databases">
        <authorList>
            <consortium name="Genoscope - CEA"/>
            <person name="William W."/>
        </authorList>
    </citation>
    <scope>NUCLEOTIDE SEQUENCE [LARGE SCALE GENOMIC DNA]</scope>
</reference>
<dbReference type="InterPro" id="IPR035976">
    <property type="entry name" value="Sushi/SCR/CCP_sf"/>
</dbReference>
<dbReference type="Gene3D" id="2.10.70.10">
    <property type="entry name" value="Complement Module, domain 1"/>
    <property type="match status" value="21"/>
</dbReference>
<feature type="non-terminal residue" evidence="6">
    <location>
        <position position="1"/>
    </location>
</feature>
<evidence type="ECO:0000259" key="5">
    <source>
        <dbReference type="PROSITE" id="PS50923"/>
    </source>
</evidence>
<feature type="disulfide bond" evidence="4">
    <location>
        <begin position="901"/>
        <end position="928"/>
    </location>
</feature>
<comment type="caution">
    <text evidence="6">The sequence shown here is derived from an EMBL/GenBank/DDBJ whole genome shotgun (WGS) entry which is preliminary data.</text>
</comment>
<keyword evidence="3 4" id="KW-1015">Disulfide bond</keyword>
<feature type="domain" description="Sushi" evidence="5">
    <location>
        <begin position="811"/>
        <end position="872"/>
    </location>
</feature>
<feature type="domain" description="Sushi" evidence="5">
    <location>
        <begin position="581"/>
        <end position="637"/>
    </location>
</feature>
<feature type="domain" description="Sushi" evidence="5">
    <location>
        <begin position="352"/>
        <end position="408"/>
    </location>
</feature>
<dbReference type="SUPFAM" id="SSF57535">
    <property type="entry name" value="Complement control module/SCR domain"/>
    <property type="match status" value="21"/>
</dbReference>
<evidence type="ECO:0000313" key="6">
    <source>
        <dbReference type="EMBL" id="CAH3037427.1"/>
    </source>
</evidence>
<feature type="domain" description="Sushi" evidence="5">
    <location>
        <begin position="638"/>
        <end position="696"/>
    </location>
</feature>
<feature type="disulfide bond" evidence="4">
    <location>
        <begin position="1022"/>
        <end position="1049"/>
    </location>
</feature>
<feature type="domain" description="Sushi" evidence="5">
    <location>
        <begin position="931"/>
        <end position="991"/>
    </location>
</feature>
<dbReference type="EMBL" id="CALNXJ010000004">
    <property type="protein sequence ID" value="CAH3037427.1"/>
    <property type="molecule type" value="Genomic_DNA"/>
</dbReference>
<feature type="domain" description="Sushi" evidence="5">
    <location>
        <begin position="992"/>
        <end position="1051"/>
    </location>
</feature>
<dbReference type="CDD" id="cd00033">
    <property type="entry name" value="CCP"/>
    <property type="match status" value="20"/>
</dbReference>
<gene>
    <name evidence="6" type="ORF">PMEA_00022060</name>
</gene>
<feature type="domain" description="Sushi" evidence="5">
    <location>
        <begin position="1172"/>
        <end position="1228"/>
    </location>
</feature>
<keyword evidence="2" id="KW-0677">Repeat</keyword>
<dbReference type="PANTHER" id="PTHR45656">
    <property type="entry name" value="PROTEIN CBR-CLEC-78"/>
    <property type="match status" value="1"/>
</dbReference>
<dbReference type="Proteomes" id="UP001159428">
    <property type="component" value="Unassembled WGS sequence"/>
</dbReference>
<evidence type="ECO:0000256" key="1">
    <source>
        <dbReference type="ARBA" id="ARBA00022729"/>
    </source>
</evidence>
<evidence type="ECO:0000313" key="7">
    <source>
        <dbReference type="Proteomes" id="UP001159428"/>
    </source>
</evidence>
<accession>A0AAU9VVI4</accession>
<sequence>GSTCDQPTFPHGSVIIHPTQREKYQNGQVILFGCKQGFYLDGMPIITCNGNKWTQTQFRCLGFCPEVRSILNGKVSHVTPQVGKAAIEFRCANNSFQLIGRKRLECIDGRWNGKLPYCHKLPSCVRLQSPANGIVHGNDNSHSAEAKFTCFTGFDLFGASTLICNRGVWSFRVPTCKAYCTKIRDLPNGHVFGTRFSHGQVVSFNCKHGYELVGDRSLRCINGGWNSSVPQCKVMQCAKPSIPSNSRIIYPRTDQVRYTHGTTLYLACHQGHLLAGSPIMVCNYTTWLKREFKCIAPCPILGPMRNGVITYVTRKGGGEVEIKCHANYTLSGSSRLSCINGEWSNSIPSCKALCPTPIAPTNGRIQGRDFRHGQSIKFWCSRGYTRVGAYSATCNKGKWSGPFPVCKASCARHSIPANGKIVGNIFSHGKSVLFYCSFGYKKVGARSIKCDDGKWDKPSPVCKGICPTPNDPRNGKVGQKVSLDKRFFDGDEATFSCNRGYDLIGKKKLRCVGKVWDFGEPECKAPCGDPGFPANGNGQWRDLKHNSWVTFSCNKKYQLEGRRQIQCKDGIWSGNRPKCVGVCAEPGKLINGKVVGSNYSHGAVIKFECTKGYELRGSANLMCKGSVWEGQFPECEGKFCPKVGNLLNGKVSHVTPQVGKAAIEFRCANNSFQLIGKTRLECIDGQWNGKLPYCQKLPSCVRLQSPANGTLHGNDDSHGAEANFTCFTGFDLFGASALTCNKGVWSSRVPTCKANCMKIMDLPNGHVFGTRFSHGQVVSFNCKYGHELVGDRSLRCINGRWNSSVPQCKVTQCAKPSIPSNSRIIYPRTDQVSYRNGTTLYLACHEGHLLTGSPIMECNYTTWLKREFKCIAKSCGRPRIPLHGNMKSHVFTFRSKVYFECNPGFKLVGDKYRQCQANQTWSGRLPTCKPIDCGRLSTPHKVLIFSETGHTRLGGYVKYRCKEKGYELIGSETRVCQNDEQWSGVEPSCQIINCGNPDAAANVKQIRITNGFDYGSSVEFACEANYILEGSKIITCGETKEWSSSAPSCLAPCSDPGKPWNGIRIGDDFKHGKFIKFICNDDFERVGKKTIQCLNGKWSHKIPQCKEISCGDPGTPTDGRQTNVVKNFAFRGTVEFQCDKDYTLHGKSSLSCQRNKTWDGDVPKCLGKYLSSSCSDPGTPSQGKTIGSAFEHDSVVTFQCLSNRVLDGASKIKCNNGQWDAHRPTCRGLKSFQSEAFKMELKLQKLAATCIFEFVAYSSLGNIKCSIEGQTSYTEINLQKENIITAASIQLGKDKGNVLQIQIKALLSSKWYNVRFLHQQPSFSEGVRTIKLPQPVIAQSLQVLLITRQRLSSCLTPTLYGCDAVRRGCIMPGSAVLFKEGGKYRKGRFAFVKLEVIVGKQYKYLSKDDILILDEKSNVNQLTEGTIVVGTDSQGKIKRGNIKRSCSSTSCPIETNGVEWQSKLENVRLFKGELCK</sequence>
<feature type="domain" description="Sushi" evidence="5">
    <location>
        <begin position="1054"/>
        <end position="1107"/>
    </location>
</feature>
<feature type="domain" description="Sushi" evidence="5">
    <location>
        <begin position="754"/>
        <end position="810"/>
    </location>
</feature>
<evidence type="ECO:0000256" key="4">
    <source>
        <dbReference type="PROSITE-ProRule" id="PRU00302"/>
    </source>
</evidence>
<feature type="disulfide bond" evidence="4">
    <location>
        <begin position="667"/>
        <end position="694"/>
    </location>
</feature>
<protein>
    <recommendedName>
        <fullName evidence="5">Sushi domain-containing protein</fullName>
    </recommendedName>
</protein>
<dbReference type="PANTHER" id="PTHR45656:SF4">
    <property type="entry name" value="PROTEIN CBR-CLEC-78"/>
    <property type="match status" value="1"/>
</dbReference>
<dbReference type="Pfam" id="PF00084">
    <property type="entry name" value="Sushi"/>
    <property type="match status" value="21"/>
</dbReference>
<feature type="domain" description="Sushi" evidence="5">
    <location>
        <begin position="464"/>
        <end position="525"/>
    </location>
</feature>
<dbReference type="InterPro" id="IPR051277">
    <property type="entry name" value="SEZ6_CSMD_C4BPB_Regulators"/>
</dbReference>
<feature type="disulfide bond" evidence="4">
    <location>
        <begin position="933"/>
        <end position="976"/>
    </location>
</feature>
<feature type="domain" description="Sushi" evidence="5">
    <location>
        <begin position="178"/>
        <end position="234"/>
    </location>
</feature>
<comment type="caution">
    <text evidence="4">Lacks conserved residue(s) required for the propagation of feature annotation.</text>
</comment>
<name>A0AAU9VVI4_9CNID</name>
<dbReference type="InterPro" id="IPR000436">
    <property type="entry name" value="Sushi_SCR_CCP_dom"/>
</dbReference>
<feature type="domain" description="Sushi" evidence="5">
    <location>
        <begin position="873"/>
        <end position="930"/>
    </location>
</feature>
<dbReference type="PROSITE" id="PS50923">
    <property type="entry name" value="SUSHI"/>
    <property type="match status" value="15"/>
</dbReference>